<dbReference type="AlphaFoldDB" id="A0AAV4BTR3"/>
<dbReference type="GO" id="GO:0003676">
    <property type="term" value="F:nucleic acid binding"/>
    <property type="evidence" value="ECO:0007669"/>
    <property type="project" value="InterPro"/>
</dbReference>
<protein>
    <submittedName>
        <fullName evidence="1">Transposon tf2-6 polyprotein</fullName>
    </submittedName>
</protein>
<reference evidence="1 2" key="1">
    <citation type="journal article" date="2021" name="Elife">
        <title>Chloroplast acquisition without the gene transfer in kleptoplastic sea slugs, Plakobranchus ocellatus.</title>
        <authorList>
            <person name="Maeda T."/>
            <person name="Takahashi S."/>
            <person name="Yoshida T."/>
            <person name="Shimamura S."/>
            <person name="Takaki Y."/>
            <person name="Nagai Y."/>
            <person name="Toyoda A."/>
            <person name="Suzuki Y."/>
            <person name="Arimoto A."/>
            <person name="Ishii H."/>
            <person name="Satoh N."/>
            <person name="Nishiyama T."/>
            <person name="Hasebe M."/>
            <person name="Maruyama T."/>
            <person name="Minagawa J."/>
            <person name="Obokata J."/>
            <person name="Shigenobu S."/>
        </authorList>
    </citation>
    <scope>NUCLEOTIDE SEQUENCE [LARGE SCALE GENOMIC DNA]</scope>
</reference>
<comment type="caution">
    <text evidence="1">The sequence shown here is derived from an EMBL/GenBank/DDBJ whole genome shotgun (WGS) entry which is preliminary data.</text>
</comment>
<keyword evidence="2" id="KW-1185">Reference proteome</keyword>
<proteinExistence type="predicted"/>
<dbReference type="EMBL" id="BLXT01005342">
    <property type="protein sequence ID" value="GFO22209.1"/>
    <property type="molecule type" value="Genomic_DNA"/>
</dbReference>
<dbReference type="Proteomes" id="UP000735302">
    <property type="component" value="Unassembled WGS sequence"/>
</dbReference>
<dbReference type="InterPro" id="IPR036397">
    <property type="entry name" value="RNaseH_sf"/>
</dbReference>
<dbReference type="PANTHER" id="PTHR37984:SF5">
    <property type="entry name" value="PROTEIN NYNRIN-LIKE"/>
    <property type="match status" value="1"/>
</dbReference>
<evidence type="ECO:0000313" key="2">
    <source>
        <dbReference type="Proteomes" id="UP000735302"/>
    </source>
</evidence>
<accession>A0AAV4BTR3</accession>
<dbReference type="PANTHER" id="PTHR37984">
    <property type="entry name" value="PROTEIN CBG26694"/>
    <property type="match status" value="1"/>
</dbReference>
<dbReference type="InterPro" id="IPR050951">
    <property type="entry name" value="Retrovirus_Pol_polyprotein"/>
</dbReference>
<dbReference type="Gene3D" id="3.30.420.10">
    <property type="entry name" value="Ribonuclease H-like superfamily/Ribonuclease H"/>
    <property type="match status" value="1"/>
</dbReference>
<name>A0AAV4BTR3_9GAST</name>
<gene>
    <name evidence="1" type="ORF">PoB_004871400</name>
</gene>
<evidence type="ECO:0000313" key="1">
    <source>
        <dbReference type="EMBL" id="GFO22209.1"/>
    </source>
</evidence>
<organism evidence="1 2">
    <name type="scientific">Plakobranchus ocellatus</name>
    <dbReference type="NCBI Taxonomy" id="259542"/>
    <lineage>
        <taxon>Eukaryota</taxon>
        <taxon>Metazoa</taxon>
        <taxon>Spiralia</taxon>
        <taxon>Lophotrochozoa</taxon>
        <taxon>Mollusca</taxon>
        <taxon>Gastropoda</taxon>
        <taxon>Heterobranchia</taxon>
        <taxon>Euthyneura</taxon>
        <taxon>Panpulmonata</taxon>
        <taxon>Sacoglossa</taxon>
        <taxon>Placobranchoidea</taxon>
        <taxon>Plakobranchidae</taxon>
        <taxon>Plakobranchus</taxon>
    </lineage>
</organism>
<sequence length="110" mass="12749">MKSSKHDKGTLHTRLARFLLSYRNALHSTTNETPSILMFDRRLRTHLDLIRPNIQSKVAANQQQQAKTYSQASMCNFHMGDTVLARDYRGHQRWRHGTIHACTGSHTYEV</sequence>